<comment type="cofactor">
    <cofactor evidence="7 10">
        <name>Mg(2+)</name>
        <dbReference type="ChEBI" id="CHEBI:18420"/>
    </cofactor>
    <text evidence="7 10">Binds 1 Mg(2+) ion per subunit.</text>
</comment>
<evidence type="ECO:0000313" key="13">
    <source>
        <dbReference type="Proteomes" id="UP000267798"/>
    </source>
</evidence>
<evidence type="ECO:0000256" key="6">
    <source>
        <dbReference type="ARBA" id="ARBA00056497"/>
    </source>
</evidence>
<evidence type="ECO:0000256" key="3">
    <source>
        <dbReference type="ARBA" id="ARBA00011424"/>
    </source>
</evidence>
<dbReference type="NCBIfam" id="NF001452">
    <property type="entry name" value="PRK00311.1"/>
    <property type="match status" value="1"/>
</dbReference>
<dbReference type="FunFam" id="3.20.20.60:FF:000003">
    <property type="entry name" value="3-methyl-2-oxobutanoate hydroxymethyltransferase"/>
    <property type="match status" value="1"/>
</dbReference>
<organism evidence="12 13">
    <name type="scientific">Paenibacillus pinisoli</name>
    <dbReference type="NCBI Taxonomy" id="1276110"/>
    <lineage>
        <taxon>Bacteria</taxon>
        <taxon>Bacillati</taxon>
        <taxon>Bacillota</taxon>
        <taxon>Bacilli</taxon>
        <taxon>Bacillales</taxon>
        <taxon>Paenibacillaceae</taxon>
        <taxon>Paenibacillus</taxon>
    </lineage>
</organism>
<comment type="subunit">
    <text evidence="3 7">Homodecamer; pentamer of dimers.</text>
</comment>
<feature type="compositionally biased region" description="Basic and acidic residues" evidence="11">
    <location>
        <begin position="284"/>
        <end position="304"/>
    </location>
</feature>
<keyword evidence="7 10" id="KW-0460">Magnesium</keyword>
<keyword evidence="5 7" id="KW-0808">Transferase</keyword>
<keyword evidence="12" id="KW-0489">Methyltransferase</keyword>
<comment type="caution">
    <text evidence="12">The sequence shown here is derived from an EMBL/GenBank/DDBJ whole genome shotgun (WGS) entry which is preliminary data.</text>
</comment>
<dbReference type="PANTHER" id="PTHR20881">
    <property type="entry name" value="3-METHYL-2-OXOBUTANOATE HYDROXYMETHYLTRANSFERASE"/>
    <property type="match status" value="1"/>
</dbReference>
<comment type="catalytic activity">
    <reaction evidence="7">
        <text>(6R)-5,10-methylene-5,6,7,8-tetrahydrofolate + 3-methyl-2-oxobutanoate + H2O = 2-dehydropantoate + (6S)-5,6,7,8-tetrahydrofolate</text>
        <dbReference type="Rhea" id="RHEA:11824"/>
        <dbReference type="ChEBI" id="CHEBI:11561"/>
        <dbReference type="ChEBI" id="CHEBI:11851"/>
        <dbReference type="ChEBI" id="CHEBI:15377"/>
        <dbReference type="ChEBI" id="CHEBI:15636"/>
        <dbReference type="ChEBI" id="CHEBI:57453"/>
        <dbReference type="EC" id="2.1.2.11"/>
    </reaction>
</comment>
<reference evidence="12 13" key="1">
    <citation type="submission" date="2018-09" db="EMBL/GenBank/DDBJ databases">
        <title>Paenibacillus aracenensis nov. sp. isolated from a cave in southern Spain.</title>
        <authorList>
            <person name="Jurado V."/>
            <person name="Gutierrez-Patricio S."/>
            <person name="Gonzalez-Pimentel J.L."/>
            <person name="Miller A.Z."/>
            <person name="Laiz L."/>
            <person name="Saiz-Jimenez C."/>
        </authorList>
    </citation>
    <scope>NUCLEOTIDE SEQUENCE [LARGE SCALE GENOMIC DNA]</scope>
    <source>
        <strain evidence="12 13">JCM 19203</strain>
    </source>
</reference>
<dbReference type="GO" id="GO:0008168">
    <property type="term" value="F:methyltransferase activity"/>
    <property type="evidence" value="ECO:0007669"/>
    <property type="project" value="UniProtKB-KW"/>
</dbReference>
<accession>A0A3A6PDF2</accession>
<keyword evidence="7 10" id="KW-0479">Metal-binding</keyword>
<name>A0A3A6PDF2_9BACL</name>
<dbReference type="GO" id="GO:0000287">
    <property type="term" value="F:magnesium ion binding"/>
    <property type="evidence" value="ECO:0007669"/>
    <property type="project" value="TreeGrafter"/>
</dbReference>
<dbReference type="SUPFAM" id="SSF51621">
    <property type="entry name" value="Phosphoenolpyruvate/pyruvate domain"/>
    <property type="match status" value="1"/>
</dbReference>
<dbReference type="InterPro" id="IPR040442">
    <property type="entry name" value="Pyrv_kinase-like_dom_sf"/>
</dbReference>
<feature type="binding site" evidence="7 10">
    <location>
        <position position="117"/>
    </location>
    <ligand>
        <name>Mg(2+)</name>
        <dbReference type="ChEBI" id="CHEBI:18420"/>
    </ligand>
</feature>
<evidence type="ECO:0000256" key="8">
    <source>
        <dbReference type="PIRSR" id="PIRSR000388-1"/>
    </source>
</evidence>
<dbReference type="AlphaFoldDB" id="A0A3A6PDF2"/>
<dbReference type="EMBL" id="QXQB01000004">
    <property type="protein sequence ID" value="RJX38565.1"/>
    <property type="molecule type" value="Genomic_DNA"/>
</dbReference>
<evidence type="ECO:0000256" key="7">
    <source>
        <dbReference type="HAMAP-Rule" id="MF_00156"/>
    </source>
</evidence>
<evidence type="ECO:0000256" key="9">
    <source>
        <dbReference type="PIRSR" id="PIRSR000388-2"/>
    </source>
</evidence>
<comment type="similarity">
    <text evidence="2 7">Belongs to the PanB family.</text>
</comment>
<dbReference type="RefSeq" id="WP_120113372.1">
    <property type="nucleotide sequence ID" value="NZ_QXQB01000004.1"/>
</dbReference>
<comment type="pathway">
    <text evidence="1 7">Cofactor biosynthesis; (R)-pantothenate biosynthesis; (R)-pantoate from 3-methyl-2-oxobutanoate: step 1/2.</text>
</comment>
<keyword evidence="13" id="KW-1185">Reference proteome</keyword>
<evidence type="ECO:0000256" key="10">
    <source>
        <dbReference type="PIRSR" id="PIRSR000388-3"/>
    </source>
</evidence>
<protein>
    <recommendedName>
        <fullName evidence="7">3-methyl-2-oxobutanoate hydroxymethyltransferase</fullName>
        <ecNumber evidence="7">2.1.2.11</ecNumber>
    </recommendedName>
    <alternativeName>
        <fullName evidence="7">Ketopantoate hydroxymethyltransferase</fullName>
        <shortName evidence="7">KPHMT</shortName>
    </alternativeName>
</protein>
<dbReference type="PANTHER" id="PTHR20881:SF0">
    <property type="entry name" value="3-METHYL-2-OXOBUTANOATE HYDROXYMETHYLTRANSFERASE"/>
    <property type="match status" value="1"/>
</dbReference>
<dbReference type="PIRSF" id="PIRSF000388">
    <property type="entry name" value="Pantoate_hydroxy_MeTrfase"/>
    <property type="match status" value="1"/>
</dbReference>
<dbReference type="HAMAP" id="MF_00156">
    <property type="entry name" value="PanB"/>
    <property type="match status" value="1"/>
</dbReference>
<evidence type="ECO:0000256" key="11">
    <source>
        <dbReference type="SAM" id="MobiDB-lite"/>
    </source>
</evidence>
<dbReference type="GO" id="GO:0003864">
    <property type="term" value="F:3-methyl-2-oxobutanoate hydroxymethyltransferase activity"/>
    <property type="evidence" value="ECO:0007669"/>
    <property type="project" value="UniProtKB-UniRule"/>
</dbReference>
<dbReference type="Proteomes" id="UP000267798">
    <property type="component" value="Unassembled WGS sequence"/>
</dbReference>
<dbReference type="NCBIfam" id="TIGR00222">
    <property type="entry name" value="panB"/>
    <property type="match status" value="1"/>
</dbReference>
<feature type="binding site" evidence="7 10">
    <location>
        <position position="85"/>
    </location>
    <ligand>
        <name>Mg(2+)</name>
        <dbReference type="ChEBI" id="CHEBI:18420"/>
    </ligand>
</feature>
<dbReference type="GO" id="GO:0015940">
    <property type="term" value="P:pantothenate biosynthetic process"/>
    <property type="evidence" value="ECO:0007669"/>
    <property type="project" value="UniProtKB-UniRule"/>
</dbReference>
<dbReference type="OrthoDB" id="9781789at2"/>
<feature type="binding site" evidence="7 9">
    <location>
        <begin position="46"/>
        <end position="47"/>
    </location>
    <ligand>
        <name>3-methyl-2-oxobutanoate</name>
        <dbReference type="ChEBI" id="CHEBI:11851"/>
    </ligand>
</feature>
<dbReference type="UniPathway" id="UPA00028">
    <property type="reaction ID" value="UER00003"/>
</dbReference>
<dbReference type="Gene3D" id="3.20.20.60">
    <property type="entry name" value="Phosphoenolpyruvate-binding domains"/>
    <property type="match status" value="1"/>
</dbReference>
<evidence type="ECO:0000256" key="1">
    <source>
        <dbReference type="ARBA" id="ARBA00005033"/>
    </source>
</evidence>
<keyword evidence="7" id="KW-0963">Cytoplasm</keyword>
<dbReference type="EC" id="2.1.2.11" evidence="7"/>
<evidence type="ECO:0000256" key="4">
    <source>
        <dbReference type="ARBA" id="ARBA00022655"/>
    </source>
</evidence>
<proteinExistence type="inferred from homology"/>
<feature type="binding site" evidence="7 9">
    <location>
        <position position="115"/>
    </location>
    <ligand>
        <name>3-methyl-2-oxobutanoate</name>
        <dbReference type="ChEBI" id="CHEBI:11851"/>
    </ligand>
</feature>
<feature type="binding site" evidence="7 10">
    <location>
        <position position="46"/>
    </location>
    <ligand>
        <name>Mg(2+)</name>
        <dbReference type="ChEBI" id="CHEBI:18420"/>
    </ligand>
</feature>
<comment type="function">
    <text evidence="6 7">Catalyzes the reversible reaction in which hydroxymethyl group from 5,10-methylenetetrahydrofolate is transferred onto alpha-ketoisovalerate to form ketopantoate.</text>
</comment>
<evidence type="ECO:0000313" key="12">
    <source>
        <dbReference type="EMBL" id="RJX38565.1"/>
    </source>
</evidence>
<evidence type="ECO:0000256" key="2">
    <source>
        <dbReference type="ARBA" id="ARBA00008676"/>
    </source>
</evidence>
<feature type="active site" description="Proton acceptor" evidence="7 8">
    <location>
        <position position="184"/>
    </location>
</feature>
<dbReference type="InterPro" id="IPR015813">
    <property type="entry name" value="Pyrv/PenolPyrv_kinase-like_dom"/>
</dbReference>
<dbReference type="InterPro" id="IPR003700">
    <property type="entry name" value="Pantoate_hydroxy_MeTrfase"/>
</dbReference>
<sequence>MRKRLTIHSLLKMKQERNAISVLTAYDYPSAKLAEEAGIDVILVGDSLGNVVLGYETTIPVTVDDIVYHTRSVARAAGNTFIVADMPFLSYGASREATLLNAARIMQQGGAQALKLEGGAEIAADVQALVQAGIPVMGHLGLTPQSVHQLGGYKVQGKTEKDAQKLMDDALALEKAGAFSIVLELVTEPVAEAISKALAIPTIGIGAGRACDGQVLVYHDLLQYASPYFEKKFVKTYADIGTTIRDAIESYVGEVKSGQFPAEEHVFQPNSAAPAALYGGTKDAGADKPQSKKEESQRKEVPIA</sequence>
<dbReference type="Pfam" id="PF02548">
    <property type="entry name" value="Pantoate_transf"/>
    <property type="match status" value="1"/>
</dbReference>
<dbReference type="GO" id="GO:0005737">
    <property type="term" value="C:cytoplasm"/>
    <property type="evidence" value="ECO:0007669"/>
    <property type="project" value="UniProtKB-SubCell"/>
</dbReference>
<comment type="subcellular location">
    <subcellularLocation>
        <location evidence="7">Cytoplasm</location>
    </subcellularLocation>
</comment>
<dbReference type="CDD" id="cd06557">
    <property type="entry name" value="KPHMT-like"/>
    <property type="match status" value="1"/>
</dbReference>
<evidence type="ECO:0000256" key="5">
    <source>
        <dbReference type="ARBA" id="ARBA00022679"/>
    </source>
</evidence>
<gene>
    <name evidence="7 12" type="primary">panB</name>
    <name evidence="12" type="ORF">D3P09_20720</name>
</gene>
<feature type="region of interest" description="Disordered" evidence="11">
    <location>
        <begin position="274"/>
        <end position="304"/>
    </location>
</feature>
<keyword evidence="4 7" id="KW-0566">Pantothenate biosynthesis</keyword>
<dbReference type="GO" id="GO:0032259">
    <property type="term" value="P:methylation"/>
    <property type="evidence" value="ECO:0007669"/>
    <property type="project" value="UniProtKB-KW"/>
</dbReference>
<feature type="binding site" evidence="7 9">
    <location>
        <position position="85"/>
    </location>
    <ligand>
        <name>3-methyl-2-oxobutanoate</name>
        <dbReference type="ChEBI" id="CHEBI:11851"/>
    </ligand>
</feature>